<organism evidence="3 4">
    <name type="scientific">Halobium salinum</name>
    <dbReference type="NCBI Taxonomy" id="1364940"/>
    <lineage>
        <taxon>Archaea</taxon>
        <taxon>Methanobacteriati</taxon>
        <taxon>Methanobacteriota</taxon>
        <taxon>Stenosarchaea group</taxon>
        <taxon>Halobacteria</taxon>
        <taxon>Halobacteriales</taxon>
        <taxon>Haloferacaceae</taxon>
        <taxon>Halobium</taxon>
    </lineage>
</organism>
<dbReference type="GO" id="GO:0016491">
    <property type="term" value="F:oxidoreductase activity"/>
    <property type="evidence" value="ECO:0007669"/>
    <property type="project" value="UniProtKB-KW"/>
</dbReference>
<evidence type="ECO:0000256" key="1">
    <source>
        <dbReference type="ARBA" id="ARBA00023002"/>
    </source>
</evidence>
<dbReference type="AlphaFoldDB" id="A0ABD5PAC7"/>
<protein>
    <submittedName>
        <fullName evidence="3">Gfo/Idh/MocA family protein</fullName>
    </submittedName>
</protein>
<comment type="caution">
    <text evidence="3">The sequence shown here is derived from an EMBL/GenBank/DDBJ whole genome shotgun (WGS) entry which is preliminary data.</text>
</comment>
<dbReference type="Pfam" id="PF01408">
    <property type="entry name" value="GFO_IDH_MocA"/>
    <property type="match status" value="1"/>
</dbReference>
<dbReference type="PANTHER" id="PTHR42840:SF3">
    <property type="entry name" value="BINDING ROSSMANN FOLD OXIDOREDUCTASE, PUTATIVE (AFU_ORTHOLOGUE AFUA_2G10240)-RELATED"/>
    <property type="match status" value="1"/>
</dbReference>
<dbReference type="InterPro" id="IPR036291">
    <property type="entry name" value="NAD(P)-bd_dom_sf"/>
</dbReference>
<evidence type="ECO:0000313" key="4">
    <source>
        <dbReference type="Proteomes" id="UP001595921"/>
    </source>
</evidence>
<dbReference type="InterPro" id="IPR000683">
    <property type="entry name" value="Gfo/Idh/MocA-like_OxRdtase_N"/>
</dbReference>
<gene>
    <name evidence="3" type="ORF">ACFO0N_06960</name>
</gene>
<dbReference type="SUPFAM" id="SSF51735">
    <property type="entry name" value="NAD(P)-binding Rossmann-fold domains"/>
    <property type="match status" value="1"/>
</dbReference>
<sequence>MSDLSIALVGSGPISRYHVPALESVGLSVDAVASMNPESDTVDGLAAMFGIDRTYRGDGWENIFEGRELDGVVVATHVEGTPEALRRCLDLDIPVLVEKPVAWTAAAVGSLRRDAHERVLVGYNRRYYRTTWEAVQFLSDHDPVLATVELPAATDLRSFLDMSVHGVDLLRHLFGDLEVLDTREHTVDDELRGFTATLRSGAGDLVTVVGNWNAPSNVSISLDCGDTRFRIEPYEQARTYRGLRIEEPTSEIPVRRYIPREVDSTDLEPVDFEYKPGFHRQARAFRRVVEGDSVSEPTATLRDAERALRLCESLLPGHLPLRGP</sequence>
<keyword evidence="4" id="KW-1185">Reference proteome</keyword>
<evidence type="ECO:0000259" key="2">
    <source>
        <dbReference type="Pfam" id="PF01408"/>
    </source>
</evidence>
<dbReference type="RefSeq" id="WP_267622006.1">
    <property type="nucleotide sequence ID" value="NZ_JAODIW010000006.1"/>
</dbReference>
<proteinExistence type="predicted"/>
<reference evidence="3 4" key="1">
    <citation type="journal article" date="2019" name="Int. J. Syst. Evol. Microbiol.">
        <title>The Global Catalogue of Microorganisms (GCM) 10K type strain sequencing project: providing services to taxonomists for standard genome sequencing and annotation.</title>
        <authorList>
            <consortium name="The Broad Institute Genomics Platform"/>
            <consortium name="The Broad Institute Genome Sequencing Center for Infectious Disease"/>
            <person name="Wu L."/>
            <person name="Ma J."/>
        </authorList>
    </citation>
    <scope>NUCLEOTIDE SEQUENCE [LARGE SCALE GENOMIC DNA]</scope>
    <source>
        <strain evidence="3 4">CGMCC 1.12553</strain>
    </source>
</reference>
<dbReference type="Proteomes" id="UP001595921">
    <property type="component" value="Unassembled WGS sequence"/>
</dbReference>
<name>A0ABD5PAC7_9EURY</name>
<evidence type="ECO:0000313" key="3">
    <source>
        <dbReference type="EMBL" id="MFC4357688.1"/>
    </source>
</evidence>
<accession>A0ABD5PAC7</accession>
<feature type="domain" description="Gfo/Idh/MocA-like oxidoreductase N-terminal" evidence="2">
    <location>
        <begin position="5"/>
        <end position="115"/>
    </location>
</feature>
<keyword evidence="1" id="KW-0560">Oxidoreductase</keyword>
<dbReference type="Gene3D" id="3.30.360.10">
    <property type="entry name" value="Dihydrodipicolinate Reductase, domain 2"/>
    <property type="match status" value="1"/>
</dbReference>
<dbReference type="PANTHER" id="PTHR42840">
    <property type="entry name" value="NAD(P)-BINDING ROSSMANN-FOLD SUPERFAMILY PROTEIN-RELATED"/>
    <property type="match status" value="1"/>
</dbReference>
<dbReference type="Gene3D" id="3.40.50.720">
    <property type="entry name" value="NAD(P)-binding Rossmann-like Domain"/>
    <property type="match status" value="1"/>
</dbReference>
<dbReference type="EMBL" id="JBHSDS010000003">
    <property type="protein sequence ID" value="MFC4357688.1"/>
    <property type="molecule type" value="Genomic_DNA"/>
</dbReference>